<dbReference type="KEGG" id="tng:GSTEN00020474G001"/>
<proteinExistence type="predicted"/>
<feature type="compositionally biased region" description="Basic residues" evidence="1">
    <location>
        <begin position="195"/>
        <end position="215"/>
    </location>
</feature>
<dbReference type="PANTHER" id="PTHR14735">
    <property type="entry name" value="COILED-COIL DOMAIN-CONTAINING PROTEIN 134"/>
    <property type="match status" value="1"/>
</dbReference>
<accession>Q4SCI8</accession>
<feature type="region of interest" description="Disordered" evidence="1">
    <location>
        <begin position="173"/>
        <end position="282"/>
    </location>
</feature>
<feature type="compositionally biased region" description="Basic and acidic residues" evidence="1">
    <location>
        <begin position="216"/>
        <end position="226"/>
    </location>
</feature>
<dbReference type="EMBL" id="CAAE01014653">
    <property type="protein sequence ID" value="CAG01644.1"/>
    <property type="molecule type" value="Genomic_DNA"/>
</dbReference>
<reference evidence="2" key="2">
    <citation type="submission" date="2004-02" db="EMBL/GenBank/DDBJ databases">
        <authorList>
            <consortium name="Genoscope"/>
            <consortium name="Whitehead Institute Centre for Genome Research"/>
        </authorList>
    </citation>
    <scope>NUCLEOTIDE SEQUENCE</scope>
</reference>
<protein>
    <submittedName>
        <fullName evidence="2">Chromosome undetermined SCAF14653, whole genome shotgun sequence</fullName>
    </submittedName>
</protein>
<dbReference type="InterPro" id="IPR026321">
    <property type="entry name" value="CC134"/>
</dbReference>
<dbReference type="AlphaFoldDB" id="Q4SCI8"/>
<dbReference type="OrthoDB" id="5854099at2759"/>
<name>Q4SCI8_TETNG</name>
<evidence type="ECO:0000313" key="2">
    <source>
        <dbReference type="EMBL" id="CAG01644.1"/>
    </source>
</evidence>
<organism evidence="2">
    <name type="scientific">Tetraodon nigroviridis</name>
    <name type="common">Spotted green pufferfish</name>
    <name type="synonym">Chelonodon nigroviridis</name>
    <dbReference type="NCBI Taxonomy" id="99883"/>
    <lineage>
        <taxon>Eukaryota</taxon>
        <taxon>Metazoa</taxon>
        <taxon>Chordata</taxon>
        <taxon>Craniata</taxon>
        <taxon>Vertebrata</taxon>
        <taxon>Euteleostomi</taxon>
        <taxon>Actinopterygii</taxon>
        <taxon>Neopterygii</taxon>
        <taxon>Teleostei</taxon>
        <taxon>Neoteleostei</taxon>
        <taxon>Acanthomorphata</taxon>
        <taxon>Eupercaria</taxon>
        <taxon>Tetraodontiformes</taxon>
        <taxon>Tetradontoidea</taxon>
        <taxon>Tetraodontidae</taxon>
        <taxon>Tetraodon</taxon>
    </lineage>
</organism>
<feature type="non-terminal residue" evidence="2">
    <location>
        <position position="1"/>
    </location>
</feature>
<sequence length="282" mass="31516">KRLFETKRKDQLNALKNLVELNDVNQQYKIIDIMLKGLFKVLEDSRQILVAANMRPDDPFPMDDKIKEGLAPFPPLSAPRRPFSPVARSTLPASSLILSSSSSFASSDISFSLVLPLSALSIPAAYSHVVENTAFFGDVVLRFPRIVHHYYDRNSDWGGLLRWGLHFCNQKRGVHRRGPPARPHADVTGAGNHREKSRLHQPVPHRARRRASHRRGVQEDPEGGREEAEEGGEEERNQERPSHLPLPLGTLAPPPLEQVGRAGREEMGAHLQGSVGDPECRP</sequence>
<dbReference type="Pfam" id="PF15002">
    <property type="entry name" value="ERK-JNK_inhib"/>
    <property type="match status" value="2"/>
</dbReference>
<evidence type="ECO:0000256" key="1">
    <source>
        <dbReference type="SAM" id="MobiDB-lite"/>
    </source>
</evidence>
<reference evidence="2" key="1">
    <citation type="journal article" date="2004" name="Nature">
        <title>Genome duplication in the teleost fish Tetraodon nigroviridis reveals the early vertebrate proto-karyotype.</title>
        <authorList>
            <person name="Jaillon O."/>
            <person name="Aury J.-M."/>
            <person name="Brunet F."/>
            <person name="Petit J.-L."/>
            <person name="Stange-Thomann N."/>
            <person name="Mauceli E."/>
            <person name="Bouneau L."/>
            <person name="Fischer C."/>
            <person name="Ozouf-Costaz C."/>
            <person name="Bernot A."/>
            <person name="Nicaud S."/>
            <person name="Jaffe D."/>
            <person name="Fisher S."/>
            <person name="Lutfalla G."/>
            <person name="Dossat C."/>
            <person name="Segurens B."/>
            <person name="Dasilva C."/>
            <person name="Salanoubat M."/>
            <person name="Levy M."/>
            <person name="Boudet N."/>
            <person name="Castellano S."/>
            <person name="Anthouard V."/>
            <person name="Jubin C."/>
            <person name="Castelli V."/>
            <person name="Katinka M."/>
            <person name="Vacherie B."/>
            <person name="Biemont C."/>
            <person name="Skalli Z."/>
            <person name="Cattolico L."/>
            <person name="Poulain J."/>
            <person name="De Berardinis V."/>
            <person name="Cruaud C."/>
            <person name="Duprat S."/>
            <person name="Brottier P."/>
            <person name="Coutanceau J.-P."/>
            <person name="Gouzy J."/>
            <person name="Parra G."/>
            <person name="Lardier G."/>
            <person name="Chapple C."/>
            <person name="McKernan K.J."/>
            <person name="McEwan P."/>
            <person name="Bosak S."/>
            <person name="Kellis M."/>
            <person name="Volff J.-N."/>
            <person name="Guigo R."/>
            <person name="Zody M.C."/>
            <person name="Mesirov J."/>
            <person name="Lindblad-Toh K."/>
            <person name="Birren B."/>
            <person name="Nusbaum C."/>
            <person name="Kahn D."/>
            <person name="Robinson-Rechavi M."/>
            <person name="Laudet V."/>
            <person name="Schachter V."/>
            <person name="Quetier F."/>
            <person name="Saurin W."/>
            <person name="Scarpelli C."/>
            <person name="Wincker P."/>
            <person name="Lander E.S."/>
            <person name="Weissenbach J."/>
            <person name="Roest Crollius H."/>
        </authorList>
    </citation>
    <scope>NUCLEOTIDE SEQUENCE [LARGE SCALE GENOMIC DNA]</scope>
</reference>
<gene>
    <name evidence="2" type="ORF">GSTENG00020474001</name>
</gene>
<dbReference type="PANTHER" id="PTHR14735:SF1">
    <property type="entry name" value="COILED-COIL DOMAIN-CONTAINING PROTEIN 134"/>
    <property type="match status" value="1"/>
</dbReference>